<dbReference type="OrthoDB" id="2745518at2759"/>
<gene>
    <name evidence="1" type="ORF">MSAN_01702900</name>
</gene>
<sequence length="387" mass="44357">MVSSDLFPLNDDIVGQILRFCPNFDTLQAAIHSITREVAYNLVGPALPQALRVVRYPYFDHCTKDSDPFVMAAACPEVSDPLEVINPDKQEMLDENVHVVEKLEDIYSLMVKDRTSTINVLTAEESRRFRRAMYRIMLYCNIFSSYDYPPEQDEQNQRTIIAQRTAILDAYPTDELRQLESALWFLTEIFDICGCHVETYLPEGPAGALDVWEARSRHVIDLHLGVWKDGFIDTPLKNLWSTRKIAPQHSELLSEGILDFVNDLDVICSQCAAPCGVAHYNKPTWCLVPMEDNLLSDNLAENVSIRNYFDEMVRPNFDSPAAVERFIRRLFALRTGPYASWDPTGSYCFPCFMTFVQYHMRVWLLRTVKYGQNLGLVDKGQIPNSDT</sequence>
<dbReference type="EMBL" id="JACAZH010000015">
    <property type="protein sequence ID" value="KAF7349757.1"/>
    <property type="molecule type" value="Genomic_DNA"/>
</dbReference>
<accession>A0A8H6XZ47</accession>
<dbReference type="AlphaFoldDB" id="A0A8H6XZ47"/>
<evidence type="ECO:0000313" key="1">
    <source>
        <dbReference type="EMBL" id="KAF7349757.1"/>
    </source>
</evidence>
<keyword evidence="2" id="KW-1185">Reference proteome</keyword>
<proteinExistence type="predicted"/>
<organism evidence="1 2">
    <name type="scientific">Mycena sanguinolenta</name>
    <dbReference type="NCBI Taxonomy" id="230812"/>
    <lineage>
        <taxon>Eukaryota</taxon>
        <taxon>Fungi</taxon>
        <taxon>Dikarya</taxon>
        <taxon>Basidiomycota</taxon>
        <taxon>Agaricomycotina</taxon>
        <taxon>Agaricomycetes</taxon>
        <taxon>Agaricomycetidae</taxon>
        <taxon>Agaricales</taxon>
        <taxon>Marasmiineae</taxon>
        <taxon>Mycenaceae</taxon>
        <taxon>Mycena</taxon>
    </lineage>
</organism>
<evidence type="ECO:0000313" key="2">
    <source>
        <dbReference type="Proteomes" id="UP000623467"/>
    </source>
</evidence>
<reference evidence="1" key="1">
    <citation type="submission" date="2020-05" db="EMBL/GenBank/DDBJ databases">
        <title>Mycena genomes resolve the evolution of fungal bioluminescence.</title>
        <authorList>
            <person name="Tsai I.J."/>
        </authorList>
    </citation>
    <scope>NUCLEOTIDE SEQUENCE</scope>
    <source>
        <strain evidence="1">160909Yilan</strain>
    </source>
</reference>
<dbReference type="Proteomes" id="UP000623467">
    <property type="component" value="Unassembled WGS sequence"/>
</dbReference>
<protein>
    <submittedName>
        <fullName evidence="1">Uncharacterized protein</fullName>
    </submittedName>
</protein>
<comment type="caution">
    <text evidence="1">The sequence shown here is derived from an EMBL/GenBank/DDBJ whole genome shotgun (WGS) entry which is preliminary data.</text>
</comment>
<name>A0A8H6XZ47_9AGAR</name>